<evidence type="ECO:0000256" key="5">
    <source>
        <dbReference type="ARBA" id="ARBA00022692"/>
    </source>
</evidence>
<comment type="subcellular location">
    <subcellularLocation>
        <location evidence="1 8">Cell membrane</location>
        <topology evidence="1 8">Multi-pass membrane protein</topology>
    </subcellularLocation>
</comment>
<keyword evidence="6 9" id="KW-1133">Transmembrane helix</keyword>
<dbReference type="EMBL" id="VFML01000001">
    <property type="protein sequence ID" value="TQJ03282.1"/>
    <property type="molecule type" value="Genomic_DNA"/>
</dbReference>
<keyword evidence="5 8" id="KW-0812">Transmembrane</keyword>
<organism evidence="10 11">
    <name type="scientific">Amycolatopsis cihanbeyliensis</name>
    <dbReference type="NCBI Taxonomy" id="1128664"/>
    <lineage>
        <taxon>Bacteria</taxon>
        <taxon>Bacillati</taxon>
        <taxon>Actinomycetota</taxon>
        <taxon>Actinomycetes</taxon>
        <taxon>Pseudonocardiales</taxon>
        <taxon>Pseudonocardiaceae</taxon>
        <taxon>Amycolatopsis</taxon>
    </lineage>
</organism>
<feature type="transmembrane region" description="Helical" evidence="9">
    <location>
        <begin position="144"/>
        <end position="165"/>
    </location>
</feature>
<feature type="transmembrane region" description="Helical" evidence="9">
    <location>
        <begin position="37"/>
        <end position="54"/>
    </location>
</feature>
<dbReference type="PANTHER" id="PTHR30477:SF8">
    <property type="entry name" value="METAL TRANSPORT SYSTEM MEMBRANE PROTEIN CT_070-RELATED"/>
    <property type="match status" value="1"/>
</dbReference>
<evidence type="ECO:0000256" key="2">
    <source>
        <dbReference type="ARBA" id="ARBA00008034"/>
    </source>
</evidence>
<reference evidence="10 11" key="1">
    <citation type="submission" date="2019-06" db="EMBL/GenBank/DDBJ databases">
        <title>Sequencing the genomes of 1000 actinobacteria strains.</title>
        <authorList>
            <person name="Klenk H.-P."/>
        </authorList>
    </citation>
    <scope>NUCLEOTIDE SEQUENCE [LARGE SCALE GENOMIC DNA]</scope>
    <source>
        <strain evidence="10 11">DSM 45679</strain>
    </source>
</reference>
<dbReference type="GO" id="GO:0010043">
    <property type="term" value="P:response to zinc ion"/>
    <property type="evidence" value="ECO:0007669"/>
    <property type="project" value="TreeGrafter"/>
</dbReference>
<evidence type="ECO:0000256" key="7">
    <source>
        <dbReference type="ARBA" id="ARBA00023136"/>
    </source>
</evidence>
<feature type="transmembrane region" description="Helical" evidence="9">
    <location>
        <begin position="256"/>
        <end position="280"/>
    </location>
</feature>
<gene>
    <name evidence="10" type="ORF">FB471_3038</name>
</gene>
<dbReference type="Gene3D" id="1.10.3470.10">
    <property type="entry name" value="ABC transporter involved in vitamin B12 uptake, BtuC"/>
    <property type="match status" value="1"/>
</dbReference>
<feature type="transmembrane region" description="Helical" evidence="9">
    <location>
        <begin position="6"/>
        <end position="28"/>
    </location>
</feature>
<keyword evidence="11" id="KW-1185">Reference proteome</keyword>
<evidence type="ECO:0000256" key="9">
    <source>
        <dbReference type="SAM" id="Phobius"/>
    </source>
</evidence>
<evidence type="ECO:0000256" key="1">
    <source>
        <dbReference type="ARBA" id="ARBA00004651"/>
    </source>
</evidence>
<protein>
    <submittedName>
        <fullName evidence="10">Manganese/zinc/iron transport system permease protein</fullName>
    </submittedName>
</protein>
<evidence type="ECO:0000256" key="8">
    <source>
        <dbReference type="RuleBase" id="RU003943"/>
    </source>
</evidence>
<dbReference type="InterPro" id="IPR001626">
    <property type="entry name" value="ABC_TroCD"/>
</dbReference>
<evidence type="ECO:0000313" key="10">
    <source>
        <dbReference type="EMBL" id="TQJ03282.1"/>
    </source>
</evidence>
<comment type="similarity">
    <text evidence="2 8">Belongs to the ABC-3 integral membrane protein family.</text>
</comment>
<keyword evidence="3 8" id="KW-0813">Transport</keyword>
<proteinExistence type="inferred from homology"/>
<dbReference type="InterPro" id="IPR037294">
    <property type="entry name" value="ABC_BtuC-like"/>
</dbReference>
<evidence type="ECO:0000256" key="4">
    <source>
        <dbReference type="ARBA" id="ARBA00022475"/>
    </source>
</evidence>
<evidence type="ECO:0000256" key="3">
    <source>
        <dbReference type="ARBA" id="ARBA00022448"/>
    </source>
</evidence>
<keyword evidence="4" id="KW-1003">Cell membrane</keyword>
<dbReference type="AlphaFoldDB" id="A0A542DJL0"/>
<evidence type="ECO:0000256" key="6">
    <source>
        <dbReference type="ARBA" id="ARBA00022989"/>
    </source>
</evidence>
<keyword evidence="7 9" id="KW-0472">Membrane</keyword>
<dbReference type="SUPFAM" id="SSF81345">
    <property type="entry name" value="ABC transporter involved in vitamin B12 uptake, BtuC"/>
    <property type="match status" value="1"/>
</dbReference>
<comment type="caution">
    <text evidence="10">The sequence shown here is derived from an EMBL/GenBank/DDBJ whole genome shotgun (WGS) entry which is preliminary data.</text>
</comment>
<dbReference type="GO" id="GO:0055085">
    <property type="term" value="P:transmembrane transport"/>
    <property type="evidence" value="ECO:0007669"/>
    <property type="project" value="InterPro"/>
</dbReference>
<feature type="transmembrane region" description="Helical" evidence="9">
    <location>
        <begin position="91"/>
        <end position="113"/>
    </location>
</feature>
<evidence type="ECO:0000313" key="11">
    <source>
        <dbReference type="Proteomes" id="UP000320876"/>
    </source>
</evidence>
<feature type="transmembrane region" description="Helical" evidence="9">
    <location>
        <begin position="185"/>
        <end position="215"/>
    </location>
</feature>
<name>A0A542DJL0_AMYCI</name>
<dbReference type="GO" id="GO:0043190">
    <property type="term" value="C:ATP-binding cassette (ABC) transporter complex"/>
    <property type="evidence" value="ECO:0007669"/>
    <property type="project" value="InterPro"/>
</dbReference>
<dbReference type="PANTHER" id="PTHR30477">
    <property type="entry name" value="ABC-TRANSPORTER METAL-BINDING PROTEIN"/>
    <property type="match status" value="1"/>
</dbReference>
<dbReference type="OrthoDB" id="1016457at2"/>
<dbReference type="RefSeq" id="WP_141998883.1">
    <property type="nucleotide sequence ID" value="NZ_VFML01000001.1"/>
</dbReference>
<dbReference type="Proteomes" id="UP000320876">
    <property type="component" value="Unassembled WGS sequence"/>
</dbReference>
<dbReference type="Pfam" id="PF00950">
    <property type="entry name" value="ABC-3"/>
    <property type="match status" value="1"/>
</dbReference>
<sequence>MTADGMMIILIGGLLSTGCAVLGSFLVLRRQSLLPDAVSHAVLPGIVLVFLLSGQRATPLTILGATAFGVLCVLGFEWLRRTGLVPSDAALALIFPALFSLGVLGIGQFAAGVHIDLDAAIYGEITFAPLRTVDVLGTPLPRSLITTGIAALAAVLLVLVCWRPLQAGTFDPEFAELAGLRGRVMGQVLLIAVAGLAVVAFDSVGAILVVTFFIVPAVTARLLTRRLGPMLVVAILLGWVASIAGQRIAVGLNSSIAGTIGLSSVACFLLALLLGPRGLLARALARAMR</sequence>
<feature type="transmembrane region" description="Helical" evidence="9">
    <location>
        <begin position="60"/>
        <end position="79"/>
    </location>
</feature>
<accession>A0A542DJL0</accession>
<feature type="transmembrane region" description="Helical" evidence="9">
    <location>
        <begin position="227"/>
        <end position="250"/>
    </location>
</feature>